<dbReference type="GO" id="GO:0005886">
    <property type="term" value="C:plasma membrane"/>
    <property type="evidence" value="ECO:0007669"/>
    <property type="project" value="TreeGrafter"/>
</dbReference>
<proteinExistence type="predicted"/>
<feature type="transmembrane region" description="Helical" evidence="1">
    <location>
        <begin position="899"/>
        <end position="919"/>
    </location>
</feature>
<dbReference type="PANTHER" id="PTHR32063:SF33">
    <property type="entry name" value="RND SUPERFAMILY EFFLUX PUMP PERMEASE COMPONENT"/>
    <property type="match status" value="1"/>
</dbReference>
<dbReference type="Gene3D" id="3.30.2090.10">
    <property type="entry name" value="Multidrug efflux transporter AcrB TolC docking domain, DN and DC subdomains"/>
    <property type="match status" value="2"/>
</dbReference>
<dbReference type="Gene3D" id="3.30.70.1320">
    <property type="entry name" value="Multidrug efflux transporter AcrB pore domain like"/>
    <property type="match status" value="1"/>
</dbReference>
<dbReference type="SUPFAM" id="SSF82693">
    <property type="entry name" value="Multidrug efflux transporter AcrB pore domain, PN1, PN2, PC1 and PC2 subdomains"/>
    <property type="match status" value="1"/>
</dbReference>
<feature type="transmembrane region" description="Helical" evidence="1">
    <location>
        <begin position="532"/>
        <end position="552"/>
    </location>
</feature>
<organism evidence="2">
    <name type="scientific">Thermohahella caldifontis</name>
    <dbReference type="NCBI Taxonomy" id="3142973"/>
    <lineage>
        <taxon>Bacteria</taxon>
        <taxon>Pseudomonadati</taxon>
        <taxon>Pseudomonadota</taxon>
        <taxon>Gammaproteobacteria</taxon>
        <taxon>Oceanospirillales</taxon>
        <taxon>Hahellaceae</taxon>
        <taxon>Thermohahella</taxon>
    </lineage>
</organism>
<feature type="transmembrane region" description="Helical" evidence="1">
    <location>
        <begin position="875"/>
        <end position="892"/>
    </location>
</feature>
<evidence type="ECO:0000256" key="1">
    <source>
        <dbReference type="SAM" id="Phobius"/>
    </source>
</evidence>
<feature type="transmembrane region" description="Helical" evidence="1">
    <location>
        <begin position="1010"/>
        <end position="1033"/>
    </location>
</feature>
<sequence>MSQDPAAHQNDIIGRFAQHRVAANLLMLILLMAGAVALIKLNTQFLPHFNLDFINVRVVWAGASAEDVATSITTPLEQELRSLDNIKEMRSTSTRGFSSIVLEYEQGSDLSLALDKVKERVAQVRNLPDDAEEPQIVKIERYEDVASLIISSEDGLDALRPWAHQFERELLDAGISRVSFEGLPDEEMAIEIPRTTIAELGMTLPELGQRVVGQSQDLPAGTLAKTESARELRSLTKQRTADGFGQLAVLTSRDGRELRLGDIAHIERRPKEASQRLYYRGQPAVLLKVQRLSSADALKMAEIFNNWFARAETRVPDAIHLHRFNETYILLEDRINLLLKNGIGGLILVIAILYIFLNGRVAFWVAMGIPISFMGTLAVLYLVGGSINMVSLFALIMALGIIVDDAIVVGEDALAHYQSGESSLQAAEGGARRMFIPVMSSSLTTIAAFLPLLVISGIIGTILKAIPIVIICTIIASLVESFLILPGHLRHSFHRNHHKQPSALRQRLDEGFNRFRDQVFRPVITAALHNRALTLILTFSVLVFSVSLVAGGRIPFTFFPSPDGNYLIASVKFSAGTPPERVHAFALHMEEKLRALNDQLDEPQPVVEHALVKENSASFDGGQNRQFGEQYASVVAQLSQPDDRSVTNARIVELWQNSLDKAEGIEILSISAPRGGPPGRDIDIFLNNAEPDVLKDASAQIQAELAGYEGVTNIQDDLPFGKQQLVYTLSPTGRALGLTVQEIGRQLRAGYEGQLLQIFFDEEDQVEVRIMMDQAERNSEWALDSFPIVTRAGVVPLNTVAELTSRRGLELLRHTDGRLGVHVTAEVDTTRNNANNILGDLDERFLAPLSRQMGFDYVFKGRSQEQRETGADMKLGALVGLTLIYLILAWVFASWFWPLAIMMAIPFGLAGALLGHWILGIDLTILSLFGFFGLSGIVVNDSIILVSFYQELRKKGVPRIQALIDASCLRLRAVLLTSLTTIAGLTPLLFETSFQAQFLIPMAVSISFGLLVSTLLVLVVIPVILSLIEGIIARNTRWRERGRPVDNHVENF</sequence>
<dbReference type="SUPFAM" id="SSF82714">
    <property type="entry name" value="Multidrug efflux transporter AcrB TolC docking domain, DN and DC subdomains"/>
    <property type="match status" value="2"/>
</dbReference>
<feature type="transmembrane region" description="Helical" evidence="1">
    <location>
        <begin position="389"/>
        <end position="414"/>
    </location>
</feature>
<dbReference type="Gene3D" id="1.20.1640.10">
    <property type="entry name" value="Multidrug efflux transporter AcrB transmembrane domain"/>
    <property type="match status" value="2"/>
</dbReference>
<dbReference type="PANTHER" id="PTHR32063">
    <property type="match status" value="1"/>
</dbReference>
<dbReference type="PRINTS" id="PR00702">
    <property type="entry name" value="ACRIFLAVINRP"/>
</dbReference>
<dbReference type="Pfam" id="PF00873">
    <property type="entry name" value="ACR_tran"/>
    <property type="match status" value="1"/>
</dbReference>
<accession>A0AB39UWC4</accession>
<feature type="transmembrane region" description="Helical" evidence="1">
    <location>
        <begin position="465"/>
        <end position="485"/>
    </location>
</feature>
<protein>
    <submittedName>
        <fullName evidence="2">Efflux RND transporter permease subunit</fullName>
    </submittedName>
</protein>
<dbReference type="RefSeq" id="WP_369601315.1">
    <property type="nucleotide sequence ID" value="NZ_CP154858.1"/>
</dbReference>
<dbReference type="GO" id="GO:0042910">
    <property type="term" value="F:xenobiotic transmembrane transporter activity"/>
    <property type="evidence" value="ECO:0007669"/>
    <property type="project" value="TreeGrafter"/>
</dbReference>
<keyword evidence="1" id="KW-0812">Transmembrane</keyword>
<dbReference type="InterPro" id="IPR001036">
    <property type="entry name" value="Acrflvin-R"/>
</dbReference>
<evidence type="ECO:0000313" key="2">
    <source>
        <dbReference type="EMBL" id="XDT72304.1"/>
    </source>
</evidence>
<feature type="transmembrane region" description="Helical" evidence="1">
    <location>
        <begin position="337"/>
        <end position="356"/>
    </location>
</feature>
<gene>
    <name evidence="2" type="ORF">AAIA72_16140</name>
</gene>
<feature type="transmembrane region" description="Helical" evidence="1">
    <location>
        <begin position="925"/>
        <end position="949"/>
    </location>
</feature>
<dbReference type="Gene3D" id="3.30.70.1430">
    <property type="entry name" value="Multidrug efflux transporter AcrB pore domain"/>
    <property type="match status" value="2"/>
</dbReference>
<feature type="transmembrane region" description="Helical" evidence="1">
    <location>
        <begin position="969"/>
        <end position="990"/>
    </location>
</feature>
<reference evidence="2" key="1">
    <citation type="submission" date="2024-05" db="EMBL/GenBank/DDBJ databases">
        <title>Genome sequencing of novel strain.</title>
        <authorList>
            <person name="Ganbat D."/>
            <person name="Ganbat S."/>
            <person name="Lee S.-J."/>
        </authorList>
    </citation>
    <scope>NUCLEOTIDE SEQUENCE</scope>
    <source>
        <strain evidence="2">SMD15-11</strain>
    </source>
</reference>
<dbReference type="EMBL" id="CP154858">
    <property type="protein sequence ID" value="XDT72304.1"/>
    <property type="molecule type" value="Genomic_DNA"/>
</dbReference>
<dbReference type="KEGG" id="tcd:AAIA72_16140"/>
<dbReference type="Gene3D" id="3.30.70.1440">
    <property type="entry name" value="Multidrug efflux transporter AcrB pore domain"/>
    <property type="match status" value="1"/>
</dbReference>
<keyword evidence="1" id="KW-1133">Transmembrane helix</keyword>
<feature type="transmembrane region" description="Helical" evidence="1">
    <location>
        <begin position="435"/>
        <end position="459"/>
    </location>
</feature>
<dbReference type="SUPFAM" id="SSF82866">
    <property type="entry name" value="Multidrug efflux transporter AcrB transmembrane domain"/>
    <property type="match status" value="2"/>
</dbReference>
<name>A0AB39UWC4_9GAMM</name>
<feature type="transmembrane region" description="Helical" evidence="1">
    <location>
        <begin position="21"/>
        <end position="39"/>
    </location>
</feature>
<dbReference type="AlphaFoldDB" id="A0AB39UWC4"/>
<dbReference type="InterPro" id="IPR027463">
    <property type="entry name" value="AcrB_DN_DC_subdom"/>
</dbReference>
<feature type="transmembrane region" description="Helical" evidence="1">
    <location>
        <begin position="363"/>
        <end position="383"/>
    </location>
</feature>
<keyword evidence="1" id="KW-0472">Membrane</keyword>